<sequence length="233" mass="25029">MNAEPLPGGPSLAAESPYSHAVSLAGDLVRTLARADIRAKDLAHGLALRRSRVISSDIDLALDLAEAVGNLHIAAVRLPSVIDRPRVVAARTAYLVKGLAYASTAAGELALQLDRVDPRGGAQARRVAQACGEATTLLDRFTTALHSPGEAAAPLTTRRRVSPAAQWLIGSAALVLPAADRARYAEEWRGELWDLAAEPRRRHLLHALRVAFHAWSTRRAVLSARRDDDGGEW</sequence>
<comment type="caution">
    <text evidence="1">The sequence shown here is derived from an EMBL/GenBank/DDBJ whole genome shotgun (WGS) entry which is preliminary data.</text>
</comment>
<accession>A0ABV2XNA6</accession>
<keyword evidence="2" id="KW-1185">Reference proteome</keyword>
<evidence type="ECO:0000313" key="2">
    <source>
        <dbReference type="Proteomes" id="UP001550603"/>
    </source>
</evidence>
<dbReference type="EMBL" id="JBEYBN010000003">
    <property type="protein sequence ID" value="MEU2265486.1"/>
    <property type="molecule type" value="Genomic_DNA"/>
</dbReference>
<protein>
    <submittedName>
        <fullName evidence="1">Uncharacterized protein</fullName>
    </submittedName>
</protein>
<proteinExistence type="predicted"/>
<evidence type="ECO:0000313" key="1">
    <source>
        <dbReference type="EMBL" id="MEU2265486.1"/>
    </source>
</evidence>
<gene>
    <name evidence="1" type="ORF">ABZ568_03375</name>
</gene>
<reference evidence="1 2" key="1">
    <citation type="submission" date="2024-06" db="EMBL/GenBank/DDBJ databases">
        <title>The Natural Products Discovery Center: Release of the First 8490 Sequenced Strains for Exploring Actinobacteria Biosynthetic Diversity.</title>
        <authorList>
            <person name="Kalkreuter E."/>
            <person name="Kautsar S.A."/>
            <person name="Yang D."/>
            <person name="Bader C.D."/>
            <person name="Teijaro C.N."/>
            <person name="Fluegel L."/>
            <person name="Davis C.M."/>
            <person name="Simpson J.R."/>
            <person name="Lauterbach L."/>
            <person name="Steele A.D."/>
            <person name="Gui C."/>
            <person name="Meng S."/>
            <person name="Li G."/>
            <person name="Viehrig K."/>
            <person name="Ye F."/>
            <person name="Su P."/>
            <person name="Kiefer A.F."/>
            <person name="Nichols A."/>
            <person name="Cepeda A.J."/>
            <person name="Yan W."/>
            <person name="Fan B."/>
            <person name="Jiang Y."/>
            <person name="Adhikari A."/>
            <person name="Zheng C.-J."/>
            <person name="Schuster L."/>
            <person name="Cowan T.M."/>
            <person name="Smanski M.J."/>
            <person name="Chevrette M.G."/>
            <person name="De Carvalho L.P.S."/>
            <person name="Shen B."/>
        </authorList>
    </citation>
    <scope>NUCLEOTIDE SEQUENCE [LARGE SCALE GENOMIC DNA]</scope>
    <source>
        <strain evidence="1 2">NPDC019583</strain>
    </source>
</reference>
<organism evidence="1 2">
    <name type="scientific">Streptomyces olindensis</name>
    <dbReference type="NCBI Taxonomy" id="358823"/>
    <lineage>
        <taxon>Bacteria</taxon>
        <taxon>Bacillati</taxon>
        <taxon>Actinomycetota</taxon>
        <taxon>Actinomycetes</taxon>
        <taxon>Kitasatosporales</taxon>
        <taxon>Streptomycetaceae</taxon>
        <taxon>Streptomyces</taxon>
    </lineage>
</organism>
<dbReference type="RefSeq" id="WP_037758091.1">
    <property type="nucleotide sequence ID" value="NZ_JBEYBN010000003.1"/>
</dbReference>
<name>A0ABV2XNA6_9ACTN</name>
<dbReference type="Proteomes" id="UP001550603">
    <property type="component" value="Unassembled WGS sequence"/>
</dbReference>